<evidence type="ECO:0000313" key="3">
    <source>
        <dbReference type="EMBL" id="KAF0906376.1"/>
    </source>
</evidence>
<sequence>MLLALLVAASAPTCCWTVPWSYILCSSSWSILSPMDAFYRDRLLAVSTSANSQYALPASAAGVCHAKVTLGASFDRKATHSLSMPFAAGGVEKSANPSLFSWSSPMGSLCAARGGGRRGSGCNGQGQDGVVPAGDAQISRTRPGTHPLSVLPCANSTSRPPRRPRRTCTTPSQSSSLTLAAGYS</sequence>
<evidence type="ECO:0008006" key="5">
    <source>
        <dbReference type="Google" id="ProtNLM"/>
    </source>
</evidence>
<proteinExistence type="predicted"/>
<dbReference type="EMBL" id="SPHZ02000007">
    <property type="protein sequence ID" value="KAF0906376.1"/>
    <property type="molecule type" value="Genomic_DNA"/>
</dbReference>
<feature type="signal peptide" evidence="2">
    <location>
        <begin position="1"/>
        <end position="17"/>
    </location>
</feature>
<evidence type="ECO:0000256" key="1">
    <source>
        <dbReference type="SAM" id="MobiDB-lite"/>
    </source>
</evidence>
<organism evidence="3 4">
    <name type="scientific">Oryza meyeriana var. granulata</name>
    <dbReference type="NCBI Taxonomy" id="110450"/>
    <lineage>
        <taxon>Eukaryota</taxon>
        <taxon>Viridiplantae</taxon>
        <taxon>Streptophyta</taxon>
        <taxon>Embryophyta</taxon>
        <taxon>Tracheophyta</taxon>
        <taxon>Spermatophyta</taxon>
        <taxon>Magnoliopsida</taxon>
        <taxon>Liliopsida</taxon>
        <taxon>Poales</taxon>
        <taxon>Poaceae</taxon>
        <taxon>BOP clade</taxon>
        <taxon>Oryzoideae</taxon>
        <taxon>Oryzeae</taxon>
        <taxon>Oryzinae</taxon>
        <taxon>Oryza</taxon>
        <taxon>Oryza meyeriana</taxon>
    </lineage>
</organism>
<keyword evidence="2" id="KW-0732">Signal</keyword>
<feature type="compositionally biased region" description="Low complexity" evidence="1">
    <location>
        <begin position="167"/>
        <end position="176"/>
    </location>
</feature>
<dbReference type="Proteomes" id="UP000479710">
    <property type="component" value="Unassembled WGS sequence"/>
</dbReference>
<evidence type="ECO:0000313" key="4">
    <source>
        <dbReference type="Proteomes" id="UP000479710"/>
    </source>
</evidence>
<feature type="chain" id="PRO_5026135338" description="Secreted protein" evidence="2">
    <location>
        <begin position="18"/>
        <end position="184"/>
    </location>
</feature>
<gene>
    <name evidence="3" type="ORF">E2562_009731</name>
</gene>
<name>A0A6G1D1T3_9ORYZ</name>
<accession>A0A6G1D1T3</accession>
<reference evidence="3 4" key="1">
    <citation type="submission" date="2019-11" db="EMBL/GenBank/DDBJ databases">
        <title>Whole genome sequence of Oryza granulata.</title>
        <authorList>
            <person name="Li W."/>
        </authorList>
    </citation>
    <scope>NUCLEOTIDE SEQUENCE [LARGE SCALE GENOMIC DNA]</scope>
    <source>
        <strain evidence="4">cv. Menghai</strain>
        <tissue evidence="3">Leaf</tissue>
    </source>
</reference>
<keyword evidence="4" id="KW-1185">Reference proteome</keyword>
<comment type="caution">
    <text evidence="3">The sequence shown here is derived from an EMBL/GenBank/DDBJ whole genome shotgun (WGS) entry which is preliminary data.</text>
</comment>
<protein>
    <recommendedName>
        <fullName evidence="5">Secreted protein</fullName>
    </recommendedName>
</protein>
<evidence type="ECO:0000256" key="2">
    <source>
        <dbReference type="SAM" id="SignalP"/>
    </source>
</evidence>
<feature type="region of interest" description="Disordered" evidence="1">
    <location>
        <begin position="117"/>
        <end position="184"/>
    </location>
</feature>
<dbReference type="AlphaFoldDB" id="A0A6G1D1T3"/>
<feature type="compositionally biased region" description="Gly residues" evidence="1">
    <location>
        <begin position="117"/>
        <end position="127"/>
    </location>
</feature>